<dbReference type="Proteomes" id="UP000887565">
    <property type="component" value="Unplaced"/>
</dbReference>
<dbReference type="WBParaSite" id="nRc.2.0.1.t02250-RA">
    <property type="protein sequence ID" value="nRc.2.0.1.t02250-RA"/>
    <property type="gene ID" value="nRc.2.0.1.g02250"/>
</dbReference>
<evidence type="ECO:0000313" key="2">
    <source>
        <dbReference type="WBParaSite" id="nRc.2.0.1.t02250-RA"/>
    </source>
</evidence>
<evidence type="ECO:0000313" key="1">
    <source>
        <dbReference type="Proteomes" id="UP000887565"/>
    </source>
</evidence>
<accession>A0A915HL94</accession>
<reference evidence="2" key="1">
    <citation type="submission" date="2022-11" db="UniProtKB">
        <authorList>
            <consortium name="WormBaseParasite"/>
        </authorList>
    </citation>
    <scope>IDENTIFICATION</scope>
</reference>
<name>A0A915HL94_ROMCU</name>
<keyword evidence="1" id="KW-1185">Reference proteome</keyword>
<organism evidence="1 2">
    <name type="scientific">Romanomermis culicivorax</name>
    <name type="common">Nematode worm</name>
    <dbReference type="NCBI Taxonomy" id="13658"/>
    <lineage>
        <taxon>Eukaryota</taxon>
        <taxon>Metazoa</taxon>
        <taxon>Ecdysozoa</taxon>
        <taxon>Nematoda</taxon>
        <taxon>Enoplea</taxon>
        <taxon>Dorylaimia</taxon>
        <taxon>Mermithida</taxon>
        <taxon>Mermithoidea</taxon>
        <taxon>Mermithidae</taxon>
        <taxon>Romanomermis</taxon>
    </lineage>
</organism>
<protein>
    <submittedName>
        <fullName evidence="2">Uncharacterized protein</fullName>
    </submittedName>
</protein>
<sequence length="149" mass="16838">MSKKIKLNKNMPPEIDSIQGQLAPNAGNVLPHRDVLETHDTMPRKNPLRELRFDGPQLYFPATAEMPDKHLLFDTKDNLIKKRIGYDVLNHLNNVKPETSIVEADLNDISARNGQSVSKILEWNIVNLASTMNDDILNVAKEISPGWKC</sequence>
<proteinExistence type="predicted"/>
<dbReference type="AlphaFoldDB" id="A0A915HL94"/>